<keyword evidence="1" id="KW-0732">Signal</keyword>
<feature type="signal peptide" evidence="1">
    <location>
        <begin position="1"/>
        <end position="18"/>
    </location>
</feature>
<proteinExistence type="predicted"/>
<keyword evidence="3" id="KW-1185">Reference proteome</keyword>
<evidence type="ECO:0000313" key="3">
    <source>
        <dbReference type="Proteomes" id="UP000242687"/>
    </source>
</evidence>
<comment type="caution">
    <text evidence="2">The sequence shown here is derived from an EMBL/GenBank/DDBJ whole genome shotgun (WGS) entry which is preliminary data.</text>
</comment>
<dbReference type="EMBL" id="PGFJ01000001">
    <property type="protein sequence ID" value="PJJ84199.1"/>
    <property type="molecule type" value="Genomic_DNA"/>
</dbReference>
<name>A0A2H9VTS3_9SPHI</name>
<evidence type="ECO:0000256" key="1">
    <source>
        <dbReference type="SAM" id="SignalP"/>
    </source>
</evidence>
<dbReference type="Proteomes" id="UP000242687">
    <property type="component" value="Unassembled WGS sequence"/>
</dbReference>
<dbReference type="AlphaFoldDB" id="A0A2H9VTS3"/>
<protein>
    <recommendedName>
        <fullName evidence="4">Adhesin domain-containing protein</fullName>
    </recommendedName>
</protein>
<feature type="chain" id="PRO_5014170697" description="Adhesin domain-containing protein" evidence="1">
    <location>
        <begin position="19"/>
        <end position="286"/>
    </location>
</feature>
<sequence>MKKILWILLLAVCGNAFAQKKGEFTASSHISKQFTLKATAAKTKFAVYNTFGSITIEGYNGNEVIIEAEQTIRANTTEDLEKGKIEFKADFIQTADSIIAYNAKPENNRPEFRAERARMQERPRYYVQLNYTVKVPNNINLRAVTINNGNISINNVYGVLNIDNVNGSINITNAKGATDATTVNGQLTATFLAVPADASHYKTINGKIEVTYPITFAGDVQYKSFNGQFYTNFENTQSVVTDATKQKNNSGETVYKLNKNNRLRIGNGGKLSTFETLNGNIYLKKI</sequence>
<organism evidence="2 3">
    <name type="scientific">Mucilaginibacter auburnensis</name>
    <dbReference type="NCBI Taxonomy" id="1457233"/>
    <lineage>
        <taxon>Bacteria</taxon>
        <taxon>Pseudomonadati</taxon>
        <taxon>Bacteroidota</taxon>
        <taxon>Sphingobacteriia</taxon>
        <taxon>Sphingobacteriales</taxon>
        <taxon>Sphingobacteriaceae</taxon>
        <taxon>Mucilaginibacter</taxon>
    </lineage>
</organism>
<dbReference type="RefSeq" id="WP_100340404.1">
    <property type="nucleotide sequence ID" value="NZ_PGFJ01000001.1"/>
</dbReference>
<gene>
    <name evidence="2" type="ORF">CLV57_1209</name>
</gene>
<evidence type="ECO:0008006" key="4">
    <source>
        <dbReference type="Google" id="ProtNLM"/>
    </source>
</evidence>
<evidence type="ECO:0000313" key="2">
    <source>
        <dbReference type="EMBL" id="PJJ84199.1"/>
    </source>
</evidence>
<dbReference type="OrthoDB" id="937739at2"/>
<reference evidence="2 3" key="1">
    <citation type="submission" date="2017-11" db="EMBL/GenBank/DDBJ databases">
        <title>Genomic Encyclopedia of Archaeal and Bacterial Type Strains, Phase II (KMG-II): From Individual Species to Whole Genera.</title>
        <authorList>
            <person name="Goeker M."/>
        </authorList>
    </citation>
    <scope>NUCLEOTIDE SEQUENCE [LARGE SCALE GENOMIC DNA]</scope>
    <source>
        <strain evidence="2 3">DSM 28175</strain>
    </source>
</reference>
<accession>A0A2H9VTS3</accession>